<dbReference type="AlphaFoldDB" id="E4T0B8"/>
<feature type="domain" description="Transposase IS200-like" evidence="1">
    <location>
        <begin position="4"/>
        <end position="133"/>
    </location>
</feature>
<dbReference type="OrthoDB" id="9788881at2"/>
<evidence type="ECO:0000313" key="2">
    <source>
        <dbReference type="EMBL" id="ADQ78172.1"/>
    </source>
</evidence>
<dbReference type="SMART" id="SM01321">
    <property type="entry name" value="Y1_Tnp"/>
    <property type="match status" value="1"/>
</dbReference>
<protein>
    <recommendedName>
        <fullName evidence="1">Transposase IS200-like domain-containing protein</fullName>
    </recommendedName>
</protein>
<dbReference type="PANTHER" id="PTHR34322:SF2">
    <property type="entry name" value="TRANSPOSASE IS200-LIKE DOMAIN-CONTAINING PROTEIN"/>
    <property type="match status" value="1"/>
</dbReference>
<sequence length="211" mass="24250">MNFEPGNLYHVYNQGNNRQKIFFSRENYLFFLKKIKTHILPHADIVAWCLMPNHFHLMIYVKDAEIEVGTEIGSTTLSRATNTNRTRTAKMQNLNKSIAILLTSYTRAINIQEKRSGSLFKPHTKAECLTKINGITPAFFGSHINVRIPEKEYPQVCFNYIHQNPVTANLVKLPEEWEFSSYADYCGIRNGKLINRARAAEFGLVYSCLQG</sequence>
<dbReference type="KEGG" id="ppn:Palpr_0010"/>
<name>E4T0B8_PALPW</name>
<dbReference type="Gene3D" id="3.30.70.1290">
    <property type="entry name" value="Transposase IS200-like"/>
    <property type="match status" value="1"/>
</dbReference>
<dbReference type="PANTHER" id="PTHR34322">
    <property type="entry name" value="TRANSPOSASE, Y1_TNP DOMAIN-CONTAINING"/>
    <property type="match status" value="1"/>
</dbReference>
<dbReference type="RefSeq" id="WP_013443541.1">
    <property type="nucleotide sequence ID" value="NC_014734.1"/>
</dbReference>
<dbReference type="GO" id="GO:0004803">
    <property type="term" value="F:transposase activity"/>
    <property type="evidence" value="ECO:0007669"/>
    <property type="project" value="InterPro"/>
</dbReference>
<organism evidence="2 3">
    <name type="scientific">Paludibacter propionicigenes (strain DSM 17365 / JCM 13257 / WB4)</name>
    <dbReference type="NCBI Taxonomy" id="694427"/>
    <lineage>
        <taxon>Bacteria</taxon>
        <taxon>Pseudomonadati</taxon>
        <taxon>Bacteroidota</taxon>
        <taxon>Bacteroidia</taxon>
        <taxon>Bacteroidales</taxon>
        <taxon>Paludibacteraceae</taxon>
        <taxon>Paludibacter</taxon>
    </lineage>
</organism>
<dbReference type="EMBL" id="CP002345">
    <property type="protein sequence ID" value="ADQ78172.1"/>
    <property type="molecule type" value="Genomic_DNA"/>
</dbReference>
<dbReference type="eggNOG" id="COG1943">
    <property type="taxonomic scope" value="Bacteria"/>
</dbReference>
<evidence type="ECO:0000313" key="3">
    <source>
        <dbReference type="Proteomes" id="UP000008718"/>
    </source>
</evidence>
<accession>E4T0B8</accession>
<reference key="1">
    <citation type="submission" date="2010-11" db="EMBL/GenBank/DDBJ databases">
        <title>The complete genome of Paludibacter propionicigenes DSM 17365.</title>
        <authorList>
            <consortium name="US DOE Joint Genome Institute (JGI-PGF)"/>
            <person name="Lucas S."/>
            <person name="Copeland A."/>
            <person name="Lapidus A."/>
            <person name="Bruce D."/>
            <person name="Goodwin L."/>
            <person name="Pitluck S."/>
            <person name="Kyrpides N."/>
            <person name="Mavromatis K."/>
            <person name="Ivanova N."/>
            <person name="Munk A.C."/>
            <person name="Brettin T."/>
            <person name="Detter J.C."/>
            <person name="Han C."/>
            <person name="Tapia R."/>
            <person name="Land M."/>
            <person name="Hauser L."/>
            <person name="Markowitz V."/>
            <person name="Cheng J.-F."/>
            <person name="Hugenholtz P."/>
            <person name="Woyke T."/>
            <person name="Wu D."/>
            <person name="Gronow S."/>
            <person name="Wellnitz S."/>
            <person name="Brambilla E."/>
            <person name="Klenk H.-P."/>
            <person name="Eisen J.A."/>
        </authorList>
    </citation>
    <scope>NUCLEOTIDE SEQUENCE</scope>
    <source>
        <strain>WB4</strain>
    </source>
</reference>
<keyword evidence="3" id="KW-1185">Reference proteome</keyword>
<dbReference type="GO" id="GO:0003677">
    <property type="term" value="F:DNA binding"/>
    <property type="evidence" value="ECO:0007669"/>
    <property type="project" value="InterPro"/>
</dbReference>
<dbReference type="HOGENOM" id="CLU_068226_4_1_10"/>
<dbReference type="GO" id="GO:0006313">
    <property type="term" value="P:DNA transposition"/>
    <property type="evidence" value="ECO:0007669"/>
    <property type="project" value="InterPro"/>
</dbReference>
<dbReference type="InterPro" id="IPR036515">
    <property type="entry name" value="Transposase_17_sf"/>
</dbReference>
<evidence type="ECO:0000259" key="1">
    <source>
        <dbReference type="SMART" id="SM01321"/>
    </source>
</evidence>
<gene>
    <name evidence="2" type="ordered locus">Palpr_0010</name>
</gene>
<dbReference type="SUPFAM" id="SSF143422">
    <property type="entry name" value="Transposase IS200-like"/>
    <property type="match status" value="1"/>
</dbReference>
<proteinExistence type="predicted"/>
<dbReference type="InterPro" id="IPR002686">
    <property type="entry name" value="Transposase_17"/>
</dbReference>
<dbReference type="Proteomes" id="UP000008718">
    <property type="component" value="Chromosome"/>
</dbReference>
<reference evidence="2 3" key="2">
    <citation type="journal article" date="2011" name="Stand. Genomic Sci.">
        <title>Complete genome sequence of Paludibacter propionicigenes type strain (WB4).</title>
        <authorList>
            <person name="Gronow S."/>
            <person name="Munk C."/>
            <person name="Lapidus A."/>
            <person name="Nolan M."/>
            <person name="Lucas S."/>
            <person name="Hammon N."/>
            <person name="Deshpande S."/>
            <person name="Cheng J.F."/>
            <person name="Tapia R."/>
            <person name="Han C."/>
            <person name="Goodwin L."/>
            <person name="Pitluck S."/>
            <person name="Liolios K."/>
            <person name="Ivanova N."/>
            <person name="Mavromatis K."/>
            <person name="Mikhailova N."/>
            <person name="Pati A."/>
            <person name="Chen A."/>
            <person name="Palaniappan K."/>
            <person name="Land M."/>
            <person name="Hauser L."/>
            <person name="Chang Y.J."/>
            <person name="Jeffries C.D."/>
            <person name="Brambilla E."/>
            <person name="Rohde M."/>
            <person name="Goker M."/>
            <person name="Detter J.C."/>
            <person name="Woyke T."/>
            <person name="Bristow J."/>
            <person name="Eisen J.A."/>
            <person name="Markowitz V."/>
            <person name="Hugenholtz P."/>
            <person name="Kyrpides N.C."/>
            <person name="Klenk H.P."/>
        </authorList>
    </citation>
    <scope>NUCLEOTIDE SEQUENCE [LARGE SCALE GENOMIC DNA]</scope>
    <source>
        <strain evidence="3">DSM 17365 / JCM 13257 / WB4</strain>
    </source>
</reference>